<reference evidence="3 4" key="1">
    <citation type="submission" date="2016-10" db="EMBL/GenBank/DDBJ databases">
        <authorList>
            <person name="de Groot N.N."/>
        </authorList>
    </citation>
    <scope>NUCLEOTIDE SEQUENCE [LARGE SCALE GENOMIC DNA]</scope>
    <source>
        <strain evidence="3 4">CGMCC 4.6533</strain>
    </source>
</reference>
<dbReference type="STRING" id="633440.SAMN05421869_124110"/>
<dbReference type="InterPro" id="IPR036526">
    <property type="entry name" value="C-N_Hydrolase_sf"/>
</dbReference>
<dbReference type="Proteomes" id="UP000199202">
    <property type="component" value="Unassembled WGS sequence"/>
</dbReference>
<dbReference type="SUPFAM" id="SSF56317">
    <property type="entry name" value="Carbon-nitrogen hydrolase"/>
    <property type="match status" value="1"/>
</dbReference>
<feature type="compositionally biased region" description="Basic residues" evidence="1">
    <location>
        <begin position="170"/>
        <end position="182"/>
    </location>
</feature>
<evidence type="ECO:0000259" key="2">
    <source>
        <dbReference type="PROSITE" id="PS50263"/>
    </source>
</evidence>
<feature type="compositionally biased region" description="Low complexity" evidence="1">
    <location>
        <begin position="221"/>
        <end position="246"/>
    </location>
</feature>
<organism evidence="3 4">
    <name type="scientific">Nonomuraea jiangxiensis</name>
    <dbReference type="NCBI Taxonomy" id="633440"/>
    <lineage>
        <taxon>Bacteria</taxon>
        <taxon>Bacillati</taxon>
        <taxon>Actinomycetota</taxon>
        <taxon>Actinomycetes</taxon>
        <taxon>Streptosporangiales</taxon>
        <taxon>Streptosporangiaceae</taxon>
        <taxon>Nonomuraea</taxon>
    </lineage>
</organism>
<dbReference type="Pfam" id="PF00795">
    <property type="entry name" value="CN_hydrolase"/>
    <property type="match status" value="1"/>
</dbReference>
<feature type="domain" description="CN hydrolase" evidence="2">
    <location>
        <begin position="1"/>
        <end position="246"/>
    </location>
</feature>
<dbReference type="RefSeq" id="WP_176993628.1">
    <property type="nucleotide sequence ID" value="NZ_FNDJ01000024.1"/>
</dbReference>
<evidence type="ECO:0000256" key="1">
    <source>
        <dbReference type="SAM" id="MobiDB-lite"/>
    </source>
</evidence>
<name>A0A1G9J1C3_9ACTN</name>
<evidence type="ECO:0000313" key="3">
    <source>
        <dbReference type="EMBL" id="SDL31122.1"/>
    </source>
</evidence>
<keyword evidence="3" id="KW-0378">Hydrolase</keyword>
<dbReference type="Gene3D" id="3.60.110.10">
    <property type="entry name" value="Carbon-nitrogen hydrolase"/>
    <property type="match status" value="1"/>
</dbReference>
<dbReference type="AlphaFoldDB" id="A0A1G9J1C3"/>
<evidence type="ECO:0000313" key="4">
    <source>
        <dbReference type="Proteomes" id="UP000199202"/>
    </source>
</evidence>
<gene>
    <name evidence="3" type="ORF">SAMN05421869_124110</name>
</gene>
<accession>A0A1G9J1C3</accession>
<dbReference type="EMBL" id="FNDJ01000024">
    <property type="protein sequence ID" value="SDL31122.1"/>
    <property type="molecule type" value="Genomic_DNA"/>
</dbReference>
<proteinExistence type="predicted"/>
<keyword evidence="4" id="KW-1185">Reference proteome</keyword>
<dbReference type="InterPro" id="IPR003010">
    <property type="entry name" value="C-N_Hydrolase"/>
</dbReference>
<dbReference type="PROSITE" id="PS50263">
    <property type="entry name" value="CN_HYDROLASE"/>
    <property type="match status" value="1"/>
</dbReference>
<protein>
    <submittedName>
        <fullName evidence="3">Carbon-nitrogen hydrolase</fullName>
    </submittedName>
</protein>
<dbReference type="GO" id="GO:0016787">
    <property type="term" value="F:hydrolase activity"/>
    <property type="evidence" value="ECO:0007669"/>
    <property type="project" value="UniProtKB-KW"/>
</dbReference>
<feature type="region of interest" description="Disordered" evidence="1">
    <location>
        <begin position="170"/>
        <end position="246"/>
    </location>
</feature>
<sequence>MKILLVQPSDWSPDGHANFDAIEELVSPGSGDLMLLPELAGASLPRADYLERVRALAMGAGMAVVGGSHYDGAVNRGAVYDAGGTLVAEYDKVHPYGVELRSGIVPGRPSPGFELHGRRLRALLCADLWYSASLAGHDDLDAVLVPAFSVTRWDGPVPRDARGLLHRHARHARLRSRARPRPAARLPAGPPGPRLRRAVTGPTPSAGAGQPGSPSARRRASTPSSRRWSPYSKTVSRSKSNSSRTT</sequence>